<dbReference type="Pfam" id="PF02698">
    <property type="entry name" value="DUF218"/>
    <property type="match status" value="1"/>
</dbReference>
<evidence type="ECO:0000259" key="1">
    <source>
        <dbReference type="Pfam" id="PF02698"/>
    </source>
</evidence>
<name>A0A1M8A2I4_MALS4</name>
<proteinExistence type="predicted"/>
<dbReference type="InterPro" id="IPR014729">
    <property type="entry name" value="Rossmann-like_a/b/a_fold"/>
</dbReference>
<protein>
    <recommendedName>
        <fullName evidence="1">DUF218 domain-containing protein</fullName>
    </recommendedName>
</protein>
<dbReference type="AlphaFoldDB" id="A0A1M8A2I4"/>
<dbReference type="Gene3D" id="3.40.50.620">
    <property type="entry name" value="HUPs"/>
    <property type="match status" value="1"/>
</dbReference>
<sequence>MKQLAEDRKKRIADTFNCTEQPICHVKALNLTLVDEEKLNQALNESKAPQSLLDVWPRYVEAIRYTIGVYGNGSSARSPRDVFLYNATGPDWTYYIRGYTDYLASNYSGNTPPPFDVIHTVVTLLEANERDNAVWFYDLDEKQNKPAKVRAKSIDWNSYPYAAIVSLGMGPELTNEQLSPQAKMRLGIAVTQLHKGQAPWIVTAGGAALPAKTPYTESEQLRLWLKQQYHLDDEYIVMESHSRHTTTNLRNSARTLHALGAPKDKPILVVTNSDQYEYILQVGTHYKFSSTLLYASQRDLGYYIGHIKPVDDKFLVEYRPNWEKIFLVDPMDPMDP</sequence>
<dbReference type="EMBL" id="LT671822">
    <property type="protein sequence ID" value="SHO76629.1"/>
    <property type="molecule type" value="Genomic_DNA"/>
</dbReference>
<dbReference type="VEuPathDB" id="FungiDB:MSYG_0967"/>
<dbReference type="OMA" id="RYPRIDS"/>
<evidence type="ECO:0000313" key="3">
    <source>
        <dbReference type="Proteomes" id="UP000186303"/>
    </source>
</evidence>
<dbReference type="InterPro" id="IPR003848">
    <property type="entry name" value="DUF218"/>
</dbReference>
<organism evidence="2 3">
    <name type="scientific">Malassezia sympodialis (strain ATCC 42132)</name>
    <name type="common">Atopic eczema-associated yeast</name>
    <dbReference type="NCBI Taxonomy" id="1230383"/>
    <lineage>
        <taxon>Eukaryota</taxon>
        <taxon>Fungi</taxon>
        <taxon>Dikarya</taxon>
        <taxon>Basidiomycota</taxon>
        <taxon>Ustilaginomycotina</taxon>
        <taxon>Malasseziomycetes</taxon>
        <taxon>Malasseziales</taxon>
        <taxon>Malasseziaceae</taxon>
        <taxon>Malassezia</taxon>
    </lineage>
</organism>
<dbReference type="OrthoDB" id="3350312at2759"/>
<keyword evidence="3" id="KW-1185">Reference proteome</keyword>
<gene>
    <name evidence="2" type="ORF">MSYG_0967</name>
</gene>
<evidence type="ECO:0000313" key="2">
    <source>
        <dbReference type="EMBL" id="SHO76629.1"/>
    </source>
</evidence>
<reference evidence="3" key="1">
    <citation type="journal article" date="2017" name="Nucleic Acids Res.">
        <title>Proteogenomics produces comprehensive and highly accurate protein-coding gene annotation in a complete genome assembly of Malassezia sympodialis.</title>
        <authorList>
            <person name="Zhu Y."/>
            <person name="Engstroem P.G."/>
            <person name="Tellgren-Roth C."/>
            <person name="Baudo C.D."/>
            <person name="Kennell J.C."/>
            <person name="Sun S."/>
            <person name="Billmyre R.B."/>
            <person name="Schroeder M.S."/>
            <person name="Andersson A."/>
            <person name="Holm T."/>
            <person name="Sigurgeirsson B."/>
            <person name="Wu G."/>
            <person name="Sankaranarayanan S.R."/>
            <person name="Siddharthan R."/>
            <person name="Sanyal K."/>
            <person name="Lundeberg J."/>
            <person name="Nystedt B."/>
            <person name="Boekhout T."/>
            <person name="Dawson T.L. Jr."/>
            <person name="Heitman J."/>
            <person name="Scheynius A."/>
            <person name="Lehtioe J."/>
        </authorList>
    </citation>
    <scope>NUCLEOTIDE SEQUENCE [LARGE SCALE GENOMIC DNA]</scope>
    <source>
        <strain evidence="3">ATCC 42132</strain>
    </source>
</reference>
<accession>A0A1M8A2I4</accession>
<feature type="domain" description="DUF218" evidence="1">
    <location>
        <begin position="163"/>
        <end position="273"/>
    </location>
</feature>
<dbReference type="Proteomes" id="UP000186303">
    <property type="component" value="Chromosome 2"/>
</dbReference>